<dbReference type="GO" id="GO:0051539">
    <property type="term" value="F:4 iron, 4 sulfur cluster binding"/>
    <property type="evidence" value="ECO:0007669"/>
    <property type="project" value="UniProtKB-KW"/>
</dbReference>
<keyword evidence="12" id="KW-1185">Reference proteome</keyword>
<evidence type="ECO:0000256" key="3">
    <source>
        <dbReference type="ARBA" id="ARBA00022485"/>
    </source>
</evidence>
<dbReference type="Pfam" id="PF02256">
    <property type="entry name" value="Fe_hyd_SSU"/>
    <property type="match status" value="1"/>
</dbReference>
<dbReference type="SUPFAM" id="SSF53920">
    <property type="entry name" value="Fe-only hydrogenase"/>
    <property type="match status" value="1"/>
</dbReference>
<dbReference type="Gene3D" id="3.40.50.1780">
    <property type="match status" value="2"/>
</dbReference>
<dbReference type="InterPro" id="IPR003149">
    <property type="entry name" value="Fe_hydrogenase_ssu"/>
</dbReference>
<evidence type="ECO:0000313" key="12">
    <source>
        <dbReference type="Proteomes" id="UP000054107"/>
    </source>
</evidence>
<dbReference type="AlphaFoldDB" id="A0A0B7MZ28"/>
<dbReference type="InterPro" id="IPR005636">
    <property type="entry name" value="DTW"/>
</dbReference>
<evidence type="ECO:0000256" key="7">
    <source>
        <dbReference type="ARBA" id="ARBA00048718"/>
    </source>
</evidence>
<dbReference type="Pfam" id="PF03942">
    <property type="entry name" value="DTW"/>
    <property type="match status" value="1"/>
</dbReference>
<dbReference type="GO" id="GO:0016432">
    <property type="term" value="F:tRNA-uridine aminocarboxypropyltransferase activity"/>
    <property type="evidence" value="ECO:0007669"/>
    <property type="project" value="UniProtKB-EC"/>
</dbReference>
<dbReference type="EMBL" id="LN724015">
    <property type="protein sequence ID" value="CEP10377.1"/>
    <property type="molecule type" value="Genomic_DNA"/>
</dbReference>
<sequence length="765" mass="86319">MSNQLSPQDLKQVREKSPFKDLKIQDDTVLYDMLYREQCMERSQVPFVKLPVTIDIIKHENESDGKTTALHARIIADQDVRVFSWKKMPQYDHPERVLMLFPGPDAKKLNDIPRDSFDHMIVIDGTWKQAQKMVRDTSILHAVQKVTIEPRLTFFWRFQNLSVNYLSTIEAIYYLYIEYAQAYELKEGQFTSHFLHFSSSYPQLYPYINKRNNMAFSSALVLTDLNDYIAPSQACIKPVEVEKSENKGPSEIKVDGEGAYYEISQDGGQEKLESASITLNDCLACSGCVTSAESVLISLQSQDELFKILEENKTAIEQSQPQNHRTIVISISPQSRASLAAKYRLTALQVHHKLVYFFKHFLGAHHVFDTAFTQDLSLVESAREFIDRFKHYMQNGGEAIEAAMQQADAEKMALEEQGKPKARARRRGGGGGTNKAGEGAAIVNQDLPMLASSCPGWVCYAEKTHGEVLPFITSTKSPQQMMGSLVKDYFAKKSGLTPDQIYHVSIMPCYDKKLEASRPDFFLEQYNTREVDCVLTTSEIDKMFVEQNLDFRQMTESPIDDLFNKVGIDPATQMETVYGVSGSSSGGGLEYIFATAARELFNMHDIPNDPLNISSAHVIVKTGKNADVKEYSLVAEDGRILLRFATAYGFRNIQNVVRKIKTGKCNYHYVEVMACPGGCANGGGQLPPSSNAEEMEQITNAKDWVGHVENIYRSSQGVKPEDNHIIEAIYNEWIVDPTSERAHQLLRTQYHAVTQNLGNPLATKW</sequence>
<feature type="domain" description="Iron hydrogenase small subunit" evidence="9">
    <location>
        <begin position="698"/>
        <end position="754"/>
    </location>
</feature>
<dbReference type="SMART" id="SM00902">
    <property type="entry name" value="Fe_hyd_SSU"/>
    <property type="match status" value="1"/>
</dbReference>
<comment type="similarity">
    <text evidence="1">Belongs to the NARF family.</text>
</comment>
<dbReference type="InterPro" id="IPR050340">
    <property type="entry name" value="Cytosolic_Fe-S_CAF"/>
</dbReference>
<evidence type="ECO:0000313" key="11">
    <source>
        <dbReference type="EMBL" id="CEP10377.1"/>
    </source>
</evidence>
<evidence type="ECO:0000256" key="5">
    <source>
        <dbReference type="ARBA" id="ARBA00022691"/>
    </source>
</evidence>
<keyword evidence="3" id="KW-0004">4Fe-4S</keyword>
<evidence type="ECO:0000256" key="4">
    <source>
        <dbReference type="ARBA" id="ARBA00022679"/>
    </source>
</evidence>
<keyword evidence="4" id="KW-0808">Transferase</keyword>
<feature type="region of interest" description="Disordered" evidence="8">
    <location>
        <begin position="413"/>
        <end position="438"/>
    </location>
</feature>
<dbReference type="Gene3D" id="3.40.950.10">
    <property type="entry name" value="Fe-only Hydrogenase (Larger Subunit), Chain L, domain 3"/>
    <property type="match status" value="1"/>
</dbReference>
<dbReference type="Pfam" id="PF02906">
    <property type="entry name" value="Fe_hyd_lg_C"/>
    <property type="match status" value="2"/>
</dbReference>
<reference evidence="11 12" key="1">
    <citation type="submission" date="2014-09" db="EMBL/GenBank/DDBJ databases">
        <authorList>
            <person name="Ellenberger Sabrina"/>
        </authorList>
    </citation>
    <scope>NUCLEOTIDE SEQUENCE [LARGE SCALE GENOMIC DNA]</scope>
    <source>
        <strain evidence="11 12">CBS 412.66</strain>
    </source>
</reference>
<gene>
    <name evidence="11" type="primary">PARPA_04057.1 scaffold 11400</name>
</gene>
<name>A0A0B7MZ28_9FUNG</name>
<evidence type="ECO:0000259" key="10">
    <source>
        <dbReference type="SMART" id="SM01144"/>
    </source>
</evidence>
<accession>A0A0B7MZ28</accession>
<feature type="domain" description="DTW" evidence="10">
    <location>
        <begin position="33"/>
        <end position="206"/>
    </location>
</feature>
<dbReference type="OrthoDB" id="10253113at2759"/>
<dbReference type="Proteomes" id="UP000054107">
    <property type="component" value="Unassembled WGS sequence"/>
</dbReference>
<comment type="catalytic activity">
    <reaction evidence="7">
        <text>a uridine in tRNA + S-adenosyl-L-methionine = a 3-[(3S)-3-amino-3-carboxypropyl]uridine in tRNA + S-methyl-5'-thioadenosine + H(+)</text>
        <dbReference type="Rhea" id="RHEA:62432"/>
        <dbReference type="Rhea" id="RHEA-COMP:13339"/>
        <dbReference type="Rhea" id="RHEA-COMP:16092"/>
        <dbReference type="ChEBI" id="CHEBI:15378"/>
        <dbReference type="ChEBI" id="CHEBI:17509"/>
        <dbReference type="ChEBI" id="CHEBI:59789"/>
        <dbReference type="ChEBI" id="CHEBI:65315"/>
        <dbReference type="ChEBI" id="CHEBI:82930"/>
        <dbReference type="EC" id="2.5.1.25"/>
    </reaction>
</comment>
<evidence type="ECO:0000256" key="1">
    <source>
        <dbReference type="ARBA" id="ARBA00006596"/>
    </source>
</evidence>
<evidence type="ECO:0000256" key="2">
    <source>
        <dbReference type="ARBA" id="ARBA00012386"/>
    </source>
</evidence>
<organism evidence="11 12">
    <name type="scientific">Parasitella parasitica</name>
    <dbReference type="NCBI Taxonomy" id="35722"/>
    <lineage>
        <taxon>Eukaryota</taxon>
        <taxon>Fungi</taxon>
        <taxon>Fungi incertae sedis</taxon>
        <taxon>Mucoromycota</taxon>
        <taxon>Mucoromycotina</taxon>
        <taxon>Mucoromycetes</taxon>
        <taxon>Mucorales</taxon>
        <taxon>Mucorineae</taxon>
        <taxon>Mucoraceae</taxon>
        <taxon>Parasitella</taxon>
    </lineage>
</organism>
<evidence type="ECO:0000259" key="9">
    <source>
        <dbReference type="SMART" id="SM00902"/>
    </source>
</evidence>
<keyword evidence="3" id="KW-0408">Iron</keyword>
<evidence type="ECO:0000256" key="6">
    <source>
        <dbReference type="ARBA" id="ARBA00022694"/>
    </source>
</evidence>
<dbReference type="InterPro" id="IPR004108">
    <property type="entry name" value="Fe_hydrogenase_lsu_C"/>
</dbReference>
<evidence type="ECO:0000256" key="8">
    <source>
        <dbReference type="SAM" id="MobiDB-lite"/>
    </source>
</evidence>
<dbReference type="InterPro" id="IPR009016">
    <property type="entry name" value="Fe_hydrogenase"/>
</dbReference>
<dbReference type="SMART" id="SM01144">
    <property type="entry name" value="DTW"/>
    <property type="match status" value="1"/>
</dbReference>
<dbReference type="EC" id="2.5.1.25" evidence="2"/>
<proteinExistence type="inferred from homology"/>
<dbReference type="STRING" id="35722.A0A0B7MZ28"/>
<dbReference type="GO" id="GO:0008033">
    <property type="term" value="P:tRNA processing"/>
    <property type="evidence" value="ECO:0007669"/>
    <property type="project" value="UniProtKB-KW"/>
</dbReference>
<keyword evidence="6" id="KW-0819">tRNA processing</keyword>
<keyword evidence="5" id="KW-0949">S-adenosyl-L-methionine</keyword>
<dbReference type="PANTHER" id="PTHR11615">
    <property type="entry name" value="NITRATE, FORMATE, IRON DEHYDROGENASE"/>
    <property type="match status" value="1"/>
</dbReference>
<keyword evidence="3" id="KW-0411">Iron-sulfur</keyword>
<keyword evidence="3" id="KW-0479">Metal-binding</keyword>
<protein>
    <recommendedName>
        <fullName evidence="2">tRNA-uridine aminocarboxypropyltransferase</fullName>
        <ecNumber evidence="2">2.5.1.25</ecNumber>
    </recommendedName>
</protein>